<reference evidence="4 6" key="1">
    <citation type="submission" date="2018-04" db="EMBL/GenBank/DDBJ databases">
        <title>Complete genome sequences of Streptomyces griseoviridis K61 and characterization of antagonistic properties of biological control agents.</title>
        <authorList>
            <person name="Mariita R.M."/>
            <person name="Sello J.K."/>
        </authorList>
    </citation>
    <scope>NUCLEOTIDE SEQUENCE [LARGE SCALE GENOMIC DNA]</scope>
    <source>
        <strain evidence="4 6">K61</strain>
    </source>
</reference>
<evidence type="ECO:0000256" key="2">
    <source>
        <dbReference type="SAM" id="SignalP"/>
    </source>
</evidence>
<dbReference type="AlphaFoldDB" id="A0A3Q9KW16"/>
<feature type="signal peptide" evidence="2">
    <location>
        <begin position="1"/>
        <end position="23"/>
    </location>
</feature>
<accession>A0A3Q9KW16</accession>
<feature type="region of interest" description="Disordered" evidence="1">
    <location>
        <begin position="28"/>
        <end position="47"/>
    </location>
</feature>
<evidence type="ECO:0000313" key="4">
    <source>
        <dbReference type="EMBL" id="QCN87348.1"/>
    </source>
</evidence>
<sequence>MRPIHRTVTATALAVLALGGAVAATTPAAADTATPTATTGTAGTTGTAAHAPVAPAAVYNGVCGTGYQVIGSTPVGNSGTVFVTWNQSTGKNCAVTVRNTTGAKIRMSVRIEAVGTGTAPVEDTGLYTSYAGPVYVAARGHCVKWSGVIGSATGGDTGFCG</sequence>
<organism evidence="3 5">
    <name type="scientific">Streptomyces griseoviridis</name>
    <dbReference type="NCBI Taxonomy" id="45398"/>
    <lineage>
        <taxon>Bacteria</taxon>
        <taxon>Bacillati</taxon>
        <taxon>Actinomycetota</taxon>
        <taxon>Actinomycetes</taxon>
        <taxon>Kitasatosporales</taxon>
        <taxon>Streptomycetaceae</taxon>
        <taxon>Streptomyces</taxon>
    </lineage>
</organism>
<evidence type="ECO:0000313" key="3">
    <source>
        <dbReference type="EMBL" id="AZS85798.1"/>
    </source>
</evidence>
<feature type="chain" id="PRO_5043859538" evidence="2">
    <location>
        <begin position="24"/>
        <end position="161"/>
    </location>
</feature>
<proteinExistence type="predicted"/>
<dbReference type="OrthoDB" id="1099523at2"/>
<keyword evidence="2" id="KW-0732">Signal</keyword>
<dbReference type="RefSeq" id="WP_127178635.1">
    <property type="nucleotide sequence ID" value="NZ_CP029078.1"/>
</dbReference>
<dbReference type="EMBL" id="CP029078">
    <property type="protein sequence ID" value="QCN87348.1"/>
    <property type="molecule type" value="Genomic_DNA"/>
</dbReference>
<dbReference type="KEGG" id="sgd:ELQ87_16945"/>
<dbReference type="Proteomes" id="UP000501753">
    <property type="component" value="Chromosome"/>
</dbReference>
<gene>
    <name evidence="4" type="ORF">DDJ31_22335</name>
    <name evidence="3" type="ORF">ELQ87_16945</name>
</gene>
<protein>
    <submittedName>
        <fullName evidence="3">Spore-associated protein A</fullName>
    </submittedName>
</protein>
<evidence type="ECO:0000313" key="6">
    <source>
        <dbReference type="Proteomes" id="UP000501753"/>
    </source>
</evidence>
<reference evidence="3 5" key="2">
    <citation type="submission" date="2018-12" db="EMBL/GenBank/DDBJ databases">
        <title>Streptomyces griseoviridis F1-27 complete genome.</title>
        <authorList>
            <person name="Mariita R.M."/>
            <person name="Sello J.K."/>
        </authorList>
    </citation>
    <scope>NUCLEOTIDE SEQUENCE [LARGE SCALE GENOMIC DNA]</scope>
    <source>
        <strain evidence="3 5">F1-27</strain>
    </source>
</reference>
<keyword evidence="6" id="KW-1185">Reference proteome</keyword>
<name>A0A3Q9KW16_STRGD</name>
<evidence type="ECO:0000313" key="5">
    <source>
        <dbReference type="Proteomes" id="UP000271291"/>
    </source>
</evidence>
<dbReference type="EMBL" id="CP034687">
    <property type="protein sequence ID" value="AZS85798.1"/>
    <property type="molecule type" value="Genomic_DNA"/>
</dbReference>
<dbReference type="Proteomes" id="UP000271291">
    <property type="component" value="Chromosome"/>
</dbReference>
<evidence type="ECO:0000256" key="1">
    <source>
        <dbReference type="SAM" id="MobiDB-lite"/>
    </source>
</evidence>